<organism evidence="2 3">
    <name type="scientific">Eragrostis curvula</name>
    <name type="common">weeping love grass</name>
    <dbReference type="NCBI Taxonomy" id="38414"/>
    <lineage>
        <taxon>Eukaryota</taxon>
        <taxon>Viridiplantae</taxon>
        <taxon>Streptophyta</taxon>
        <taxon>Embryophyta</taxon>
        <taxon>Tracheophyta</taxon>
        <taxon>Spermatophyta</taxon>
        <taxon>Magnoliopsida</taxon>
        <taxon>Liliopsida</taxon>
        <taxon>Poales</taxon>
        <taxon>Poaceae</taxon>
        <taxon>PACMAD clade</taxon>
        <taxon>Chloridoideae</taxon>
        <taxon>Eragrostideae</taxon>
        <taxon>Eragrostidinae</taxon>
        <taxon>Eragrostis</taxon>
    </lineage>
</organism>
<dbReference type="AlphaFoldDB" id="A0A5J9U6X4"/>
<evidence type="ECO:0008006" key="4">
    <source>
        <dbReference type="Google" id="ProtNLM"/>
    </source>
</evidence>
<dbReference type="EMBL" id="RWGY01000029">
    <property type="protein sequence ID" value="TVU18870.1"/>
    <property type="molecule type" value="Genomic_DNA"/>
</dbReference>
<feature type="region of interest" description="Disordered" evidence="1">
    <location>
        <begin position="472"/>
        <end position="517"/>
    </location>
</feature>
<feature type="compositionally biased region" description="Polar residues" evidence="1">
    <location>
        <begin position="475"/>
        <end position="497"/>
    </location>
</feature>
<proteinExistence type="predicted"/>
<evidence type="ECO:0000313" key="2">
    <source>
        <dbReference type="EMBL" id="TVU18870.1"/>
    </source>
</evidence>
<dbReference type="PANTHER" id="PTHR35756:SF1">
    <property type="entry name" value="OS05G0337400 PROTEIN"/>
    <property type="match status" value="1"/>
</dbReference>
<dbReference type="PANTHER" id="PTHR35756">
    <property type="entry name" value="OS05G0337400 PROTEIN"/>
    <property type="match status" value="1"/>
</dbReference>
<gene>
    <name evidence="2" type="ORF">EJB05_34987</name>
</gene>
<dbReference type="Proteomes" id="UP000324897">
    <property type="component" value="Chromosome 7"/>
</dbReference>
<dbReference type="OrthoDB" id="1935207at2759"/>
<evidence type="ECO:0000313" key="3">
    <source>
        <dbReference type="Proteomes" id="UP000324897"/>
    </source>
</evidence>
<sequence>MAYRHIDPTPFIPPGFEHTVIPGRATMVRAIGGRPQQRNEDMAIVSIDPMPLHQVQFANIREVLDYWTKYHIQAAIASFGKLEVWEEDLAHLSRVMIKAKVVNLTSIPKWIVISEGDNFEGDTWTVQCEVIQRKLLGQQAQDEDPVPVHNPDVDLLEFDFFGYGQMEPGHVFGMPIPEEFVNGPPAEDWGMWPDAGPPDAAPAAELNPLGLDLNALPDGNLNMEEVDDEEEVDEEIIVEEPDIPAQMNEPAHQVSMTISNITSDGSDSSVNQPPPAKQLPIMVLAIPANQNNPEQVLPDLNVAVDPNADMQDVHADDPVQQVLQQHQEGGQIVPDLNIAQDGEMQIDHQPIMPNMNLEEMIGEEVNAGGMNMQDPGIGALQAQMQGNNHIIPGVNQDMQIGFVQIEDGNIADPVFETFYNEHVAKKSFNADNIRMWAKFFSPNGSTDSVTHIPTEWMMFFSLRERVEKKLPHPIQNETANKSLARSPSRVKQPNQDKSGWRKEPIQKSKKTMMSSQASTHLLPSAAAASLLPRRVSQQLCFAGAGAVASRRRGSRLAVVRGASAEAPAYTSDSLILYFKAEGTMEERATPKITESLQSMEGVKDLEVLIEEGIASVVLTKETTVQATGVASNLVEAIQGASFKLQTLRACLAWL</sequence>
<comment type="caution">
    <text evidence="2">The sequence shown here is derived from an EMBL/GenBank/DDBJ whole genome shotgun (WGS) entry which is preliminary data.</text>
</comment>
<dbReference type="GO" id="GO:0009507">
    <property type="term" value="C:chloroplast"/>
    <property type="evidence" value="ECO:0007669"/>
    <property type="project" value="TreeGrafter"/>
</dbReference>
<dbReference type="Gramene" id="TVU18870">
    <property type="protein sequence ID" value="TVU18870"/>
    <property type="gene ID" value="EJB05_34987"/>
</dbReference>
<protein>
    <recommendedName>
        <fullName evidence="4">HMA domain-containing protein</fullName>
    </recommendedName>
</protein>
<keyword evidence="3" id="KW-1185">Reference proteome</keyword>
<name>A0A5J9U6X4_9POAL</name>
<evidence type="ECO:0000256" key="1">
    <source>
        <dbReference type="SAM" id="MobiDB-lite"/>
    </source>
</evidence>
<reference evidence="2 3" key="1">
    <citation type="journal article" date="2019" name="Sci. Rep.">
        <title>A high-quality genome of Eragrostis curvula grass provides insights into Poaceae evolution and supports new strategies to enhance forage quality.</title>
        <authorList>
            <person name="Carballo J."/>
            <person name="Santos B.A.C.M."/>
            <person name="Zappacosta D."/>
            <person name="Garbus I."/>
            <person name="Selva J.P."/>
            <person name="Gallo C.A."/>
            <person name="Diaz A."/>
            <person name="Albertini E."/>
            <person name="Caccamo M."/>
            <person name="Echenique V."/>
        </authorList>
    </citation>
    <scope>NUCLEOTIDE SEQUENCE [LARGE SCALE GENOMIC DNA]</scope>
    <source>
        <strain evidence="3">cv. Victoria</strain>
        <tissue evidence="2">Leaf</tissue>
    </source>
</reference>
<accession>A0A5J9U6X4</accession>
<feature type="non-terminal residue" evidence="2">
    <location>
        <position position="1"/>
    </location>
</feature>